<feature type="chain" id="PRO_5015672957" description="Ricin B lectin domain-containing protein" evidence="2">
    <location>
        <begin position="20"/>
        <end position="623"/>
    </location>
</feature>
<reference evidence="3 4" key="1">
    <citation type="journal article" date="2018" name="Mycol. Prog.">
        <title>Coniella lustricola, a new species from submerged detritus.</title>
        <authorList>
            <person name="Raudabaugh D.B."/>
            <person name="Iturriaga T."/>
            <person name="Carver A."/>
            <person name="Mondo S."/>
            <person name="Pangilinan J."/>
            <person name="Lipzen A."/>
            <person name="He G."/>
            <person name="Amirebrahimi M."/>
            <person name="Grigoriev I.V."/>
            <person name="Miller A.N."/>
        </authorList>
    </citation>
    <scope>NUCLEOTIDE SEQUENCE [LARGE SCALE GENOMIC DNA]</scope>
    <source>
        <strain evidence="3 4">B22-T-1</strain>
    </source>
</reference>
<evidence type="ECO:0000256" key="2">
    <source>
        <dbReference type="SAM" id="SignalP"/>
    </source>
</evidence>
<feature type="region of interest" description="Disordered" evidence="1">
    <location>
        <begin position="468"/>
        <end position="503"/>
    </location>
</feature>
<gene>
    <name evidence="3" type="ORF">BD289DRAFT_478553</name>
</gene>
<evidence type="ECO:0000256" key="1">
    <source>
        <dbReference type="SAM" id="MobiDB-lite"/>
    </source>
</evidence>
<feature type="region of interest" description="Disordered" evidence="1">
    <location>
        <begin position="180"/>
        <end position="208"/>
    </location>
</feature>
<name>A0A2T3ALV5_9PEZI</name>
<feature type="region of interest" description="Disordered" evidence="1">
    <location>
        <begin position="410"/>
        <end position="456"/>
    </location>
</feature>
<dbReference type="AlphaFoldDB" id="A0A2T3ALV5"/>
<dbReference type="EMBL" id="KZ678375">
    <property type="protein sequence ID" value="PSS03383.1"/>
    <property type="molecule type" value="Genomic_DNA"/>
</dbReference>
<feature type="compositionally biased region" description="Basic and acidic residues" evidence="1">
    <location>
        <begin position="468"/>
        <end position="488"/>
    </location>
</feature>
<feature type="signal peptide" evidence="2">
    <location>
        <begin position="1"/>
        <end position="19"/>
    </location>
</feature>
<feature type="compositionally biased region" description="Polar residues" evidence="1">
    <location>
        <begin position="410"/>
        <end position="420"/>
    </location>
</feature>
<feature type="compositionally biased region" description="Basic residues" evidence="1">
    <location>
        <begin position="190"/>
        <end position="204"/>
    </location>
</feature>
<evidence type="ECO:0008006" key="5">
    <source>
        <dbReference type="Google" id="ProtNLM"/>
    </source>
</evidence>
<protein>
    <recommendedName>
        <fullName evidence="5">Ricin B lectin domain-containing protein</fullName>
    </recommendedName>
</protein>
<dbReference type="Proteomes" id="UP000241462">
    <property type="component" value="Unassembled WGS sequence"/>
</dbReference>
<feature type="compositionally biased region" description="Low complexity" evidence="1">
    <location>
        <begin position="228"/>
        <end position="237"/>
    </location>
</feature>
<evidence type="ECO:0000313" key="4">
    <source>
        <dbReference type="Proteomes" id="UP000241462"/>
    </source>
</evidence>
<organism evidence="3 4">
    <name type="scientific">Coniella lustricola</name>
    <dbReference type="NCBI Taxonomy" id="2025994"/>
    <lineage>
        <taxon>Eukaryota</taxon>
        <taxon>Fungi</taxon>
        <taxon>Dikarya</taxon>
        <taxon>Ascomycota</taxon>
        <taxon>Pezizomycotina</taxon>
        <taxon>Sordariomycetes</taxon>
        <taxon>Sordariomycetidae</taxon>
        <taxon>Diaporthales</taxon>
        <taxon>Schizoparmaceae</taxon>
        <taxon>Coniella</taxon>
    </lineage>
</organism>
<feature type="compositionally biased region" description="Pro residues" evidence="1">
    <location>
        <begin position="439"/>
        <end position="449"/>
    </location>
</feature>
<keyword evidence="2" id="KW-0732">Signal</keyword>
<accession>A0A2T3ALV5</accession>
<proteinExistence type="predicted"/>
<feature type="region of interest" description="Disordered" evidence="1">
    <location>
        <begin position="228"/>
        <end position="253"/>
    </location>
</feature>
<keyword evidence="4" id="KW-1185">Reference proteome</keyword>
<dbReference type="InParanoid" id="A0A2T3ALV5"/>
<sequence>MHTTRAAVAAFVAASGVVAVPTAPEVSFGPRHNATVINRCPDTVLLNEVDTTFDHTSNRFLKQGAVHTRSLHESGFAWRMYNQSAGTVQCVNFDMEKYNNTSPNVGPSRFAEHVLMLYTTNGTPFGSHTVTLDSTANRSCDGLISDKERKGNVVDRTCVATGSMVITLCDDIPEPVNAPLSSQSPTPLPGHRKHKPWAGTRHRSPNMPPYMSLQRRVEAQREPAPAVLAAVPSSTVSTDEKADDVAPIPDARPSKVPWPMPWNPFAPGVNPSANPQRRAAAGFHHVETREDSVNPNVIPRQCGRYGGEEDDSSAPKPCTIAEGPYPTASSKTSASVFTPSTTLPSMSLTSDVTIFDPITTPWSKPSSDLASSTKDVATFSSMKSLMHPFLSGLHTHRSFQTVRPTMTKLISSKTPSQPLNIRTPFPHLRRPTRTRNLLPLPPTGRPSPVPAFGHLGYDPIQHAELETRSEPTPPAKKEAHHAEPRKPTPAELDQAEPGSLDGKHARGLQIEQRDVVHDSLGTRGTSPGTINDDPVESDMPPNRPVIVHPAPASSTSASAKTTVTVTAEVMATVTSTGAVISAPQAPISSLPPTGWLEPGWTNRPTNTPHTRPSLVPCLHGLLL</sequence>
<evidence type="ECO:0000313" key="3">
    <source>
        <dbReference type="EMBL" id="PSS03383.1"/>
    </source>
</evidence>